<sequence length="255" mass="29199">MADIKVNIITQARIGSSRFPEKVLQKVNGHTMLGLHLYRLKRSRYGDNITVATTKEEGVEQIINIADFMNVRVYQGSTTDVLDRFYKAASGFNPNPDYVVRVTSDCPLIDPTLIDDVVEMTVANDLDYGSNVLKQEFPDGQDIEVFKFSALEKAWKGARLNSDREHVTPFIRKNSSYFNEEMFRSDNYAVPGNYSDIRMTVDEPVDLETIRILLKALGPDENWKTYTRYIVENSSQFSNQNIQRNEGYIKSLLND</sequence>
<dbReference type="PANTHER" id="PTHR42866">
    <property type="entry name" value="3-DEOXY-MANNO-OCTULOSONATE CYTIDYLYLTRANSFERASE"/>
    <property type="match status" value="1"/>
</dbReference>
<reference evidence="1 2" key="1">
    <citation type="submission" date="2016-10" db="EMBL/GenBank/DDBJ databases">
        <authorList>
            <person name="de Groot N.N."/>
        </authorList>
    </citation>
    <scope>NUCLEOTIDE SEQUENCE [LARGE SCALE GENOMIC DNA]</scope>
    <source>
        <strain evidence="1 2">DSM 23553</strain>
    </source>
</reference>
<accession>A0A1H5PEB8</accession>
<dbReference type="Gene3D" id="3.90.550.10">
    <property type="entry name" value="Spore Coat Polysaccharide Biosynthesis Protein SpsA, Chain A"/>
    <property type="match status" value="1"/>
</dbReference>
<dbReference type="Proteomes" id="UP000199448">
    <property type="component" value="Unassembled WGS sequence"/>
</dbReference>
<dbReference type="SUPFAM" id="SSF53448">
    <property type="entry name" value="Nucleotide-diphospho-sugar transferases"/>
    <property type="match status" value="1"/>
</dbReference>
<proteinExistence type="predicted"/>
<organism evidence="1 2">
    <name type="scientific">Salinimicrobium catena</name>
    <dbReference type="NCBI Taxonomy" id="390640"/>
    <lineage>
        <taxon>Bacteria</taxon>
        <taxon>Pseudomonadati</taxon>
        <taxon>Bacteroidota</taxon>
        <taxon>Flavobacteriia</taxon>
        <taxon>Flavobacteriales</taxon>
        <taxon>Flavobacteriaceae</taxon>
        <taxon>Salinimicrobium</taxon>
    </lineage>
</organism>
<dbReference type="CDD" id="cd02518">
    <property type="entry name" value="GT2_SpsF"/>
    <property type="match status" value="1"/>
</dbReference>
<gene>
    <name evidence="1" type="ORF">SAMN04488034_11316</name>
</gene>
<keyword evidence="2" id="KW-1185">Reference proteome</keyword>
<dbReference type="InterPro" id="IPR003329">
    <property type="entry name" value="Cytidylyl_trans"/>
</dbReference>
<name>A0A1H5PEB8_9FLAO</name>
<dbReference type="InterPro" id="IPR029044">
    <property type="entry name" value="Nucleotide-diphossugar_trans"/>
</dbReference>
<dbReference type="GO" id="GO:0005829">
    <property type="term" value="C:cytosol"/>
    <property type="evidence" value="ECO:0007669"/>
    <property type="project" value="TreeGrafter"/>
</dbReference>
<dbReference type="STRING" id="390640.SAMN04488034_11316"/>
<dbReference type="AlphaFoldDB" id="A0A1H5PEB8"/>
<protein>
    <submittedName>
        <fullName evidence="1">Spore coat polysaccharide biosynthesis protein SpsF</fullName>
    </submittedName>
</protein>
<dbReference type="EMBL" id="FNUG01000013">
    <property type="protein sequence ID" value="SEF12116.1"/>
    <property type="molecule type" value="Genomic_DNA"/>
</dbReference>
<dbReference type="RefSeq" id="WP_218124617.1">
    <property type="nucleotide sequence ID" value="NZ_FNGG01000013.1"/>
</dbReference>
<dbReference type="PANTHER" id="PTHR42866:SF1">
    <property type="entry name" value="SPORE COAT POLYSACCHARIDE BIOSYNTHESIS PROTEIN SPSF"/>
    <property type="match status" value="1"/>
</dbReference>
<dbReference type="Pfam" id="PF02348">
    <property type="entry name" value="CTP_transf_3"/>
    <property type="match status" value="1"/>
</dbReference>
<evidence type="ECO:0000313" key="1">
    <source>
        <dbReference type="EMBL" id="SEF12116.1"/>
    </source>
</evidence>
<evidence type="ECO:0000313" key="2">
    <source>
        <dbReference type="Proteomes" id="UP000199448"/>
    </source>
</evidence>